<feature type="compositionally biased region" description="Pro residues" evidence="2">
    <location>
        <begin position="207"/>
        <end position="216"/>
    </location>
</feature>
<feature type="domain" description="FHA" evidence="3">
    <location>
        <begin position="321"/>
        <end position="375"/>
    </location>
</feature>
<accession>A0A1H4J2V5</accession>
<dbReference type="InterPro" id="IPR000253">
    <property type="entry name" value="FHA_dom"/>
</dbReference>
<proteinExistence type="predicted"/>
<dbReference type="SUPFAM" id="SSF49879">
    <property type="entry name" value="SMAD/FHA domain"/>
    <property type="match status" value="1"/>
</dbReference>
<evidence type="ECO:0000256" key="1">
    <source>
        <dbReference type="ARBA" id="ARBA00022553"/>
    </source>
</evidence>
<evidence type="ECO:0000259" key="3">
    <source>
        <dbReference type="PROSITE" id="PS50006"/>
    </source>
</evidence>
<dbReference type="Pfam" id="PF00498">
    <property type="entry name" value="FHA"/>
    <property type="match status" value="1"/>
</dbReference>
<protein>
    <submittedName>
        <fullName evidence="4">FHA domain-containing protein</fullName>
    </submittedName>
</protein>
<keyword evidence="5" id="KW-1185">Reference proteome</keyword>
<dbReference type="Gene3D" id="2.60.200.20">
    <property type="match status" value="1"/>
</dbReference>
<sequence>MTQYSYTPASGRDWLAVAAEGRLLIVRVSADDELLARVAALRLEELSVHETLDALTERGLARTADFALCFWVSGSLQTEGAGVIVYGDTAVDVATADGSRRVRPTGVSGWGEELVEGATSIRFAPHGDEESALPLQAGAVWASSITVVADSLEPAAAPQPSPAGAVAEPESDAEPVAEPEPQPEPAEEPSFSRPATAPTTMYGESPSAPPAPPLPVPNLEATIVPEATLHPQQLPVTPAPVAASDVDESTVVRAPGSAEAPAGPHTPLGDHDGMTVLAKDVKAARDAAHVAEHSAAASDLPSYAFALELPGGRTQPLDAPVVLGRAPSVSNVPASVLPHLVTLAGDDISRNHVRVAVEGDTVVVTDLHSSNGTHVVVPGRPPQQLRGGEQVPVISGTIVDLGSGVTLRVLEA</sequence>
<dbReference type="STRING" id="640635.SAMN04489806_0457"/>
<dbReference type="PROSITE" id="PS50006">
    <property type="entry name" value="FHA_DOMAIN"/>
    <property type="match status" value="1"/>
</dbReference>
<evidence type="ECO:0000313" key="5">
    <source>
        <dbReference type="Proteomes" id="UP000199183"/>
    </source>
</evidence>
<feature type="compositionally biased region" description="Low complexity" evidence="2">
    <location>
        <begin position="154"/>
        <end position="167"/>
    </location>
</feature>
<dbReference type="EMBL" id="FNRY01000001">
    <property type="protein sequence ID" value="SEB40650.1"/>
    <property type="molecule type" value="Genomic_DNA"/>
</dbReference>
<keyword evidence="1" id="KW-0597">Phosphoprotein</keyword>
<feature type="region of interest" description="Disordered" evidence="2">
    <location>
        <begin position="153"/>
        <end position="218"/>
    </location>
</feature>
<dbReference type="OrthoDB" id="5485098at2"/>
<gene>
    <name evidence="4" type="ORF">SAMN04489806_0457</name>
</gene>
<reference evidence="4 5" key="1">
    <citation type="submission" date="2016-10" db="EMBL/GenBank/DDBJ databases">
        <authorList>
            <person name="de Groot N.N."/>
        </authorList>
    </citation>
    <scope>NUCLEOTIDE SEQUENCE [LARGE SCALE GENOMIC DNA]</scope>
    <source>
        <strain evidence="4 5">DSM 21799</strain>
    </source>
</reference>
<evidence type="ECO:0000256" key="2">
    <source>
        <dbReference type="SAM" id="MobiDB-lite"/>
    </source>
</evidence>
<dbReference type="AlphaFoldDB" id="A0A1H4J2V5"/>
<dbReference type="CDD" id="cd00060">
    <property type="entry name" value="FHA"/>
    <property type="match status" value="1"/>
</dbReference>
<dbReference type="Proteomes" id="UP000199183">
    <property type="component" value="Unassembled WGS sequence"/>
</dbReference>
<name>A0A1H4J2V5_9MICO</name>
<organism evidence="4 5">
    <name type="scientific">Paramicrobacterium humi</name>
    <dbReference type="NCBI Taxonomy" id="640635"/>
    <lineage>
        <taxon>Bacteria</taxon>
        <taxon>Bacillati</taxon>
        <taxon>Actinomycetota</taxon>
        <taxon>Actinomycetes</taxon>
        <taxon>Micrococcales</taxon>
        <taxon>Microbacteriaceae</taxon>
        <taxon>Paramicrobacterium</taxon>
    </lineage>
</organism>
<dbReference type="InterPro" id="IPR008984">
    <property type="entry name" value="SMAD_FHA_dom_sf"/>
</dbReference>
<dbReference type="RefSeq" id="WP_091179418.1">
    <property type="nucleotide sequence ID" value="NZ_FNRY01000001.1"/>
</dbReference>
<evidence type="ECO:0000313" key="4">
    <source>
        <dbReference type="EMBL" id="SEB40650.1"/>
    </source>
</evidence>